<dbReference type="CDD" id="cd07012">
    <property type="entry name" value="PBP2_Bug_TTT"/>
    <property type="match status" value="1"/>
</dbReference>
<keyword evidence="3" id="KW-0675">Receptor</keyword>
<dbReference type="PANTHER" id="PTHR42928">
    <property type="entry name" value="TRICARBOXYLATE-BINDING PROTEIN"/>
    <property type="match status" value="1"/>
</dbReference>
<keyword evidence="4" id="KW-1185">Reference proteome</keyword>
<keyword evidence="2" id="KW-0732">Signal</keyword>
<sequence>MYSWIISRTNRQTKLGKVLCLALSLASVAIAAHASPYPNQTIKIIVPYSPGTGSDVMARTIGQSISRKSHVSVIVENRDGGGGVIGSLAALQAAPDGYTVLIVANPFVIAPVQKSTPPYDPIKDFVPIAKVVTIPLVLALSPTLPINNIKELVAYAKANPGKLTYASSGPGTISQQEMEIFKQVTGVDIVEVPYKSTSQAMTDLLGGHIALFPVVVPLVQQYLRAGKIRGLAVFDTHRSALFPDIPPIAEGLGIPGYLPSPVWYGFVAPAATPRDVVATLSDLINDAMQNPEVKERLVAMGAQAINPTNAQFSADLKMEAEKAKQLTKKIGTAK</sequence>
<dbReference type="PANTHER" id="PTHR42928:SF5">
    <property type="entry name" value="BLR1237 PROTEIN"/>
    <property type="match status" value="1"/>
</dbReference>
<dbReference type="RefSeq" id="WP_168056794.1">
    <property type="nucleotide sequence ID" value="NZ_JAAOZT010000012.1"/>
</dbReference>
<dbReference type="PIRSF" id="PIRSF017082">
    <property type="entry name" value="YflP"/>
    <property type="match status" value="1"/>
</dbReference>
<comment type="caution">
    <text evidence="3">The sequence shown here is derived from an EMBL/GenBank/DDBJ whole genome shotgun (WGS) entry which is preliminary data.</text>
</comment>
<dbReference type="EMBL" id="JACHHQ010000006">
    <property type="protein sequence ID" value="MBB5201066.1"/>
    <property type="molecule type" value="Genomic_DNA"/>
</dbReference>
<accession>A0A840RW17</accession>
<dbReference type="AlphaFoldDB" id="A0A840RW17"/>
<dbReference type="InterPro" id="IPR005064">
    <property type="entry name" value="BUG"/>
</dbReference>
<evidence type="ECO:0000256" key="2">
    <source>
        <dbReference type="SAM" id="SignalP"/>
    </source>
</evidence>
<name>A0A840RW17_9BURK</name>
<evidence type="ECO:0000313" key="4">
    <source>
        <dbReference type="Proteomes" id="UP000571084"/>
    </source>
</evidence>
<comment type="similarity">
    <text evidence="1">Belongs to the UPF0065 (bug) family.</text>
</comment>
<gene>
    <name evidence="3" type="ORF">HNR39_002915</name>
</gene>
<dbReference type="Proteomes" id="UP000571084">
    <property type="component" value="Unassembled WGS sequence"/>
</dbReference>
<proteinExistence type="inferred from homology"/>
<organism evidence="3 4">
    <name type="scientific">Glaciimonas immobilis</name>
    <dbReference type="NCBI Taxonomy" id="728004"/>
    <lineage>
        <taxon>Bacteria</taxon>
        <taxon>Pseudomonadati</taxon>
        <taxon>Pseudomonadota</taxon>
        <taxon>Betaproteobacteria</taxon>
        <taxon>Burkholderiales</taxon>
        <taxon>Oxalobacteraceae</taxon>
        <taxon>Glaciimonas</taxon>
    </lineage>
</organism>
<reference evidence="3 4" key="1">
    <citation type="submission" date="2020-08" db="EMBL/GenBank/DDBJ databases">
        <title>Genomic Encyclopedia of Type Strains, Phase IV (KMG-IV): sequencing the most valuable type-strain genomes for metagenomic binning, comparative biology and taxonomic classification.</title>
        <authorList>
            <person name="Goeker M."/>
        </authorList>
    </citation>
    <scope>NUCLEOTIDE SEQUENCE [LARGE SCALE GENOMIC DNA]</scope>
    <source>
        <strain evidence="3 4">DSM 23240</strain>
    </source>
</reference>
<dbReference type="Gene3D" id="3.40.190.10">
    <property type="entry name" value="Periplasmic binding protein-like II"/>
    <property type="match status" value="1"/>
</dbReference>
<feature type="signal peptide" evidence="2">
    <location>
        <begin position="1"/>
        <end position="34"/>
    </location>
</feature>
<dbReference type="InterPro" id="IPR042100">
    <property type="entry name" value="Bug_dom1"/>
</dbReference>
<protein>
    <submittedName>
        <fullName evidence="3">Tripartite-type tricarboxylate transporter receptor subunit TctC</fullName>
    </submittedName>
</protein>
<dbReference type="Gene3D" id="3.40.190.150">
    <property type="entry name" value="Bordetella uptake gene, domain 1"/>
    <property type="match status" value="1"/>
</dbReference>
<dbReference type="Pfam" id="PF03401">
    <property type="entry name" value="TctC"/>
    <property type="match status" value="1"/>
</dbReference>
<dbReference type="SUPFAM" id="SSF53850">
    <property type="entry name" value="Periplasmic binding protein-like II"/>
    <property type="match status" value="1"/>
</dbReference>
<evidence type="ECO:0000313" key="3">
    <source>
        <dbReference type="EMBL" id="MBB5201066.1"/>
    </source>
</evidence>
<feature type="chain" id="PRO_5033060791" evidence="2">
    <location>
        <begin position="35"/>
        <end position="334"/>
    </location>
</feature>
<evidence type="ECO:0000256" key="1">
    <source>
        <dbReference type="ARBA" id="ARBA00006987"/>
    </source>
</evidence>